<evidence type="ECO:0000313" key="1">
    <source>
        <dbReference type="EMBL" id="KAK8006082.1"/>
    </source>
</evidence>
<dbReference type="Proteomes" id="UP001396898">
    <property type="component" value="Unassembled WGS sequence"/>
</dbReference>
<dbReference type="EMBL" id="JAQQWI010000017">
    <property type="protein sequence ID" value="KAK8006082.1"/>
    <property type="molecule type" value="Genomic_DNA"/>
</dbReference>
<protein>
    <submittedName>
        <fullName evidence="1">Uncharacterized protein</fullName>
    </submittedName>
</protein>
<name>A0ABR1R9V6_9PEZI</name>
<keyword evidence="2" id="KW-1185">Reference proteome</keyword>
<sequence>MHTPQQVATHIKGLTQKSQDLQAPAQSITIVNGPLIMIGQGPYPQIIAGLKDIVSAGSTALSQMQGMAEVPKGKESDAICDAFREFARVHQELLKTLTGKAGMSQQVPFIGQPVAAVLRQDESVTDSLAFSLMDNVPSRASDLQAEAKSLSETIETCIQTHQGLGSS</sequence>
<accession>A0ABR1R9V6</accession>
<proteinExistence type="predicted"/>
<dbReference type="Pfam" id="PF17615">
    <property type="entry name" value="C166"/>
    <property type="match status" value="1"/>
</dbReference>
<gene>
    <name evidence="1" type="ORF">PG991_012379</name>
</gene>
<evidence type="ECO:0000313" key="2">
    <source>
        <dbReference type="Proteomes" id="UP001396898"/>
    </source>
</evidence>
<reference evidence="1 2" key="1">
    <citation type="submission" date="2023-01" db="EMBL/GenBank/DDBJ databases">
        <title>Analysis of 21 Apiospora genomes using comparative genomics revels a genus with tremendous synthesis potential of carbohydrate active enzymes and secondary metabolites.</title>
        <authorList>
            <person name="Sorensen T."/>
        </authorList>
    </citation>
    <scope>NUCLEOTIDE SEQUENCE [LARGE SCALE GENOMIC DNA]</scope>
    <source>
        <strain evidence="1 2">CBS 20057</strain>
    </source>
</reference>
<organism evidence="1 2">
    <name type="scientific">Apiospora marii</name>
    <dbReference type="NCBI Taxonomy" id="335849"/>
    <lineage>
        <taxon>Eukaryota</taxon>
        <taxon>Fungi</taxon>
        <taxon>Dikarya</taxon>
        <taxon>Ascomycota</taxon>
        <taxon>Pezizomycotina</taxon>
        <taxon>Sordariomycetes</taxon>
        <taxon>Xylariomycetidae</taxon>
        <taxon>Amphisphaeriales</taxon>
        <taxon>Apiosporaceae</taxon>
        <taxon>Apiospora</taxon>
    </lineage>
</organism>
<comment type="caution">
    <text evidence="1">The sequence shown here is derived from an EMBL/GenBank/DDBJ whole genome shotgun (WGS) entry which is preliminary data.</text>
</comment>